<comment type="caution">
    <text evidence="1">The sequence shown here is derived from an EMBL/GenBank/DDBJ whole genome shotgun (WGS) entry which is preliminary data.</text>
</comment>
<reference evidence="1" key="1">
    <citation type="journal article" date="2015" name="Nature">
        <title>Complex archaea that bridge the gap between prokaryotes and eukaryotes.</title>
        <authorList>
            <person name="Spang A."/>
            <person name="Saw J.H."/>
            <person name="Jorgensen S.L."/>
            <person name="Zaremba-Niedzwiedzka K."/>
            <person name="Martijn J."/>
            <person name="Lind A.E."/>
            <person name="van Eijk R."/>
            <person name="Schleper C."/>
            <person name="Guy L."/>
            <person name="Ettema T.J."/>
        </authorList>
    </citation>
    <scope>NUCLEOTIDE SEQUENCE</scope>
</reference>
<name>A0A0F9CSG7_9ZZZZ</name>
<accession>A0A0F9CSG7</accession>
<protein>
    <submittedName>
        <fullName evidence="1">Uncharacterized protein</fullName>
    </submittedName>
</protein>
<evidence type="ECO:0000313" key="1">
    <source>
        <dbReference type="EMBL" id="KKL44406.1"/>
    </source>
</evidence>
<sequence>MLIKEEKMLLLIANLAERLTRTEQRITQLQKMVHSLLEPKRKDFDKDGVVLR</sequence>
<dbReference type="AlphaFoldDB" id="A0A0F9CSG7"/>
<gene>
    <name evidence="1" type="ORF">LCGC14_2366030</name>
</gene>
<organism evidence="1">
    <name type="scientific">marine sediment metagenome</name>
    <dbReference type="NCBI Taxonomy" id="412755"/>
    <lineage>
        <taxon>unclassified sequences</taxon>
        <taxon>metagenomes</taxon>
        <taxon>ecological metagenomes</taxon>
    </lineage>
</organism>
<dbReference type="EMBL" id="LAZR01034772">
    <property type="protein sequence ID" value="KKL44406.1"/>
    <property type="molecule type" value="Genomic_DNA"/>
</dbReference>
<proteinExistence type="predicted"/>